<accession>A0A381WET5</accession>
<evidence type="ECO:0000256" key="3">
    <source>
        <dbReference type="ARBA" id="ARBA00022475"/>
    </source>
</evidence>
<dbReference type="PANTHER" id="PTHR35011:SF4">
    <property type="entry name" value="SLL1102 PROTEIN"/>
    <property type="match status" value="1"/>
</dbReference>
<keyword evidence="4" id="KW-0997">Cell inner membrane</keyword>
<feature type="transmembrane region" description="Helical" evidence="8">
    <location>
        <begin position="77"/>
        <end position="93"/>
    </location>
</feature>
<keyword evidence="7 8" id="KW-0472">Membrane</keyword>
<evidence type="ECO:0000256" key="2">
    <source>
        <dbReference type="ARBA" id="ARBA00022448"/>
    </source>
</evidence>
<sequence>MADQSDFSVYRKWLKGADWLELPVLWLGQLSAWLMLPLVGVILFDAVCRKFLRKTTFAIETGLYHLMNSPVLQDSEWHMHAILFLVAIGYAYAYNAHVRLDIFRPRLGVKGRLWVEICGGVFLLVPFLSVLIYFGWDFFLSAWVTDEGTSVLIGIGNRWFIKSFVLIGFSLLLLSAISLIIRLVIRLWGPEELIDETRVDAFTRASHSAFQ</sequence>
<keyword evidence="3" id="KW-1003">Cell membrane</keyword>
<feature type="domain" description="Tripartite ATP-independent periplasmic transporters DctQ component" evidence="9">
    <location>
        <begin position="74"/>
        <end position="184"/>
    </location>
</feature>
<feature type="transmembrane region" description="Helical" evidence="8">
    <location>
        <begin position="20"/>
        <end position="44"/>
    </location>
</feature>
<dbReference type="EMBL" id="UINC01011458">
    <property type="protein sequence ID" value="SVA50568.1"/>
    <property type="molecule type" value="Genomic_DNA"/>
</dbReference>
<evidence type="ECO:0000256" key="5">
    <source>
        <dbReference type="ARBA" id="ARBA00022692"/>
    </source>
</evidence>
<keyword evidence="5 8" id="KW-0812">Transmembrane</keyword>
<reference evidence="10" key="1">
    <citation type="submission" date="2018-05" db="EMBL/GenBank/DDBJ databases">
        <authorList>
            <person name="Lanie J.A."/>
            <person name="Ng W.-L."/>
            <person name="Kazmierczak K.M."/>
            <person name="Andrzejewski T.M."/>
            <person name="Davidsen T.M."/>
            <person name="Wayne K.J."/>
            <person name="Tettelin H."/>
            <person name="Glass J.I."/>
            <person name="Rusch D."/>
            <person name="Podicherti R."/>
            <person name="Tsui H.-C.T."/>
            <person name="Winkler M.E."/>
        </authorList>
    </citation>
    <scope>NUCLEOTIDE SEQUENCE</scope>
</reference>
<dbReference type="AlphaFoldDB" id="A0A381WET5"/>
<dbReference type="InterPro" id="IPR007387">
    <property type="entry name" value="TRAP_DctQ"/>
</dbReference>
<comment type="subcellular location">
    <subcellularLocation>
        <location evidence="1">Cell inner membrane</location>
        <topology evidence="1">Multi-pass membrane protein</topology>
    </subcellularLocation>
</comment>
<dbReference type="GO" id="GO:0005886">
    <property type="term" value="C:plasma membrane"/>
    <property type="evidence" value="ECO:0007669"/>
    <property type="project" value="UniProtKB-SubCell"/>
</dbReference>
<dbReference type="InterPro" id="IPR055348">
    <property type="entry name" value="DctQ"/>
</dbReference>
<gene>
    <name evidence="10" type="ORF">METZ01_LOCUS103422</name>
</gene>
<keyword evidence="6 8" id="KW-1133">Transmembrane helix</keyword>
<protein>
    <recommendedName>
        <fullName evidence="9">Tripartite ATP-independent periplasmic transporters DctQ component domain-containing protein</fullName>
    </recommendedName>
</protein>
<organism evidence="10">
    <name type="scientific">marine metagenome</name>
    <dbReference type="NCBI Taxonomy" id="408172"/>
    <lineage>
        <taxon>unclassified sequences</taxon>
        <taxon>metagenomes</taxon>
        <taxon>ecological metagenomes</taxon>
    </lineage>
</organism>
<evidence type="ECO:0000313" key="10">
    <source>
        <dbReference type="EMBL" id="SVA50568.1"/>
    </source>
</evidence>
<feature type="transmembrane region" description="Helical" evidence="8">
    <location>
        <begin position="113"/>
        <end position="136"/>
    </location>
</feature>
<dbReference type="Pfam" id="PF04290">
    <property type="entry name" value="DctQ"/>
    <property type="match status" value="1"/>
</dbReference>
<feature type="transmembrane region" description="Helical" evidence="8">
    <location>
        <begin position="159"/>
        <end position="185"/>
    </location>
</feature>
<evidence type="ECO:0000256" key="1">
    <source>
        <dbReference type="ARBA" id="ARBA00004429"/>
    </source>
</evidence>
<evidence type="ECO:0000256" key="6">
    <source>
        <dbReference type="ARBA" id="ARBA00022989"/>
    </source>
</evidence>
<evidence type="ECO:0000256" key="7">
    <source>
        <dbReference type="ARBA" id="ARBA00023136"/>
    </source>
</evidence>
<evidence type="ECO:0000256" key="8">
    <source>
        <dbReference type="SAM" id="Phobius"/>
    </source>
</evidence>
<keyword evidence="2" id="KW-0813">Transport</keyword>
<dbReference type="PANTHER" id="PTHR35011">
    <property type="entry name" value="2,3-DIKETO-L-GULONATE TRAP TRANSPORTER SMALL PERMEASE PROTEIN YIAM"/>
    <property type="match status" value="1"/>
</dbReference>
<name>A0A381WET5_9ZZZZ</name>
<evidence type="ECO:0000259" key="9">
    <source>
        <dbReference type="Pfam" id="PF04290"/>
    </source>
</evidence>
<evidence type="ECO:0000256" key="4">
    <source>
        <dbReference type="ARBA" id="ARBA00022519"/>
    </source>
</evidence>
<proteinExistence type="predicted"/>